<dbReference type="HAMAP" id="MF_00161">
    <property type="entry name" value="LspA"/>
    <property type="match status" value="1"/>
</dbReference>
<evidence type="ECO:0000256" key="10">
    <source>
        <dbReference type="RuleBase" id="RU000594"/>
    </source>
</evidence>
<keyword evidence="4 9" id="KW-0812">Transmembrane</keyword>
<evidence type="ECO:0000313" key="12">
    <source>
        <dbReference type="EMBL" id="EGF23694.1"/>
    </source>
</evidence>
<dbReference type="PANTHER" id="PTHR33695">
    <property type="entry name" value="LIPOPROTEIN SIGNAL PEPTIDASE"/>
    <property type="match status" value="1"/>
</dbReference>
<dbReference type="PRINTS" id="PR00781">
    <property type="entry name" value="LIPOSIGPTASE"/>
</dbReference>
<evidence type="ECO:0000256" key="7">
    <source>
        <dbReference type="ARBA" id="ARBA00022989"/>
    </source>
</evidence>
<dbReference type="RefSeq" id="WP_006302822.1">
    <property type="nucleotide sequence ID" value="NZ_ACGK02000001.1"/>
</dbReference>
<keyword evidence="13" id="KW-1185">Reference proteome</keyword>
<dbReference type="GO" id="GO:0004190">
    <property type="term" value="F:aspartic-type endopeptidase activity"/>
    <property type="evidence" value="ECO:0007669"/>
    <property type="project" value="UniProtKB-UniRule"/>
</dbReference>
<comment type="pathway">
    <text evidence="9">Protein modification; lipoprotein biosynthesis (signal peptide cleavage).</text>
</comment>
<dbReference type="Proteomes" id="UP000005947">
    <property type="component" value="Unassembled WGS sequence"/>
</dbReference>
<accession>F1T4Q0</accession>
<evidence type="ECO:0000256" key="5">
    <source>
        <dbReference type="ARBA" id="ARBA00022750"/>
    </source>
</evidence>
<gene>
    <name evidence="9 12" type="primary">lspA</name>
    <name evidence="12" type="ORF">HMPREF0091_10641</name>
</gene>
<keyword evidence="5 9" id="KW-0064">Aspartyl protease</keyword>
<dbReference type="GO" id="GO:0005886">
    <property type="term" value="C:plasma membrane"/>
    <property type="evidence" value="ECO:0007669"/>
    <property type="project" value="UniProtKB-SubCell"/>
</dbReference>
<sequence>MTKQSSKQQGLSLPCLVTLFICFAVLVSIDQLSKCIVRDQLPLFAKRPFLEGIIEFYHVENSGAAFSFAEGARPFFVICALVTLVVIFYYLIRKCTDLYLGRTLMLIAAGALGNLLDRLIFHTVCDFFATQFISFPIFNIADIYVTLGACGLFVYSYVVSRNQAHDE</sequence>
<feature type="active site" evidence="9">
    <location>
        <position position="126"/>
    </location>
</feature>
<dbReference type="Pfam" id="PF01252">
    <property type="entry name" value="Peptidase_A8"/>
    <property type="match status" value="1"/>
</dbReference>
<dbReference type="InterPro" id="IPR001872">
    <property type="entry name" value="Peptidase_A8"/>
</dbReference>
<evidence type="ECO:0000256" key="1">
    <source>
        <dbReference type="ARBA" id="ARBA00006139"/>
    </source>
</evidence>
<comment type="catalytic activity">
    <reaction evidence="9 10">
        <text>Release of signal peptides from bacterial membrane prolipoproteins. Hydrolyzes -Xaa-Yaa-Zaa-|-(S,diacylglyceryl)Cys-, in which Xaa is hydrophobic (preferably Leu), and Yaa (Ala or Ser) and Zaa (Gly or Ala) have small, neutral side chains.</text>
        <dbReference type="EC" id="3.4.23.36"/>
    </reaction>
</comment>
<name>F1T4Q0_9ACTN</name>
<comment type="subcellular location">
    <subcellularLocation>
        <location evidence="9">Cell membrane</location>
        <topology evidence="9">Multi-pass membrane protein</topology>
    </subcellularLocation>
</comment>
<evidence type="ECO:0000256" key="6">
    <source>
        <dbReference type="ARBA" id="ARBA00022801"/>
    </source>
</evidence>
<keyword evidence="7 9" id="KW-1133">Transmembrane helix</keyword>
<reference evidence="12 13" key="1">
    <citation type="submission" date="2011-02" db="EMBL/GenBank/DDBJ databases">
        <authorList>
            <person name="Muzny D."/>
            <person name="Qin X."/>
            <person name="Buhay C."/>
            <person name="Dugan-Rocha S."/>
            <person name="Ding Y."/>
            <person name="Chen G."/>
            <person name="Hawes A."/>
            <person name="Holder M."/>
            <person name="Jhangiani S."/>
            <person name="Johnson A."/>
            <person name="Khan Z."/>
            <person name="Li Z."/>
            <person name="Liu W."/>
            <person name="Liu X."/>
            <person name="Perez L."/>
            <person name="Shen H."/>
            <person name="Wang Q."/>
            <person name="Watt J."/>
            <person name="Xi L."/>
            <person name="Xin Y."/>
            <person name="Zhou J."/>
            <person name="Deng J."/>
            <person name="Jiang H."/>
            <person name="Liu Y."/>
            <person name="Qu J."/>
            <person name="Song X.-Z."/>
            <person name="Zhang L."/>
            <person name="Villasana D."/>
            <person name="Johnson A."/>
            <person name="Liu J."/>
            <person name="Liyanage D."/>
            <person name="Lorensuhewa L."/>
            <person name="Robinson T."/>
            <person name="Song A."/>
            <person name="Song B.-B."/>
            <person name="Dinh H."/>
            <person name="Thornton R."/>
            <person name="Coyle M."/>
            <person name="Francisco L."/>
            <person name="Jackson L."/>
            <person name="Javaid M."/>
            <person name="Korchina V."/>
            <person name="Kovar C."/>
            <person name="Mata R."/>
            <person name="Mathew T."/>
            <person name="Ngo R."/>
            <person name="Nguyen L."/>
            <person name="Nguyen N."/>
            <person name="Okwuonu G."/>
            <person name="Ongeri F."/>
            <person name="Pham C."/>
            <person name="Simmons D."/>
            <person name="Wilczek-Boney K."/>
            <person name="Hale W."/>
            <person name="Jakkamsetti A."/>
            <person name="Pham P."/>
            <person name="Ruth R."/>
            <person name="San Lucas F."/>
            <person name="Warren J."/>
            <person name="Zhang J."/>
            <person name="Zhao Z."/>
            <person name="Zhou C."/>
            <person name="Zhu D."/>
            <person name="Lee S."/>
            <person name="Bess C."/>
            <person name="Blankenburg K."/>
            <person name="Forbes L."/>
            <person name="Fu Q."/>
            <person name="Gubbala S."/>
            <person name="Hirani K."/>
            <person name="Jayaseelan J.C."/>
            <person name="Lara F."/>
            <person name="Munidasa M."/>
            <person name="Palculict T."/>
            <person name="Patil S."/>
            <person name="Pu L.-L."/>
            <person name="Saada N."/>
            <person name="Tang L."/>
            <person name="Weissenberger G."/>
            <person name="Zhu Y."/>
            <person name="Hemphill L."/>
            <person name="Shang Y."/>
            <person name="Youmans B."/>
            <person name="Ayvaz T."/>
            <person name="Ross M."/>
            <person name="Santibanez J."/>
            <person name="Aqrawi P."/>
            <person name="Gross S."/>
            <person name="Joshi V."/>
            <person name="Fowler G."/>
            <person name="Nazareth L."/>
            <person name="Reid J."/>
            <person name="Worley K."/>
            <person name="Petrosino J."/>
            <person name="Highlander S."/>
            <person name="Gibbs R."/>
        </authorList>
    </citation>
    <scope>NUCLEOTIDE SEQUENCE [LARGE SCALE GENOMIC DNA]</scope>
    <source>
        <strain evidence="12 13">DSM 15829</strain>
    </source>
</reference>
<dbReference type="PROSITE" id="PS00855">
    <property type="entry name" value="SPASE_II"/>
    <property type="match status" value="1"/>
</dbReference>
<dbReference type="UniPathway" id="UPA00665"/>
<evidence type="ECO:0000256" key="9">
    <source>
        <dbReference type="HAMAP-Rule" id="MF_00161"/>
    </source>
</evidence>
<dbReference type="OrthoDB" id="4308908at2"/>
<feature type="transmembrane region" description="Helical" evidence="9">
    <location>
        <begin position="12"/>
        <end position="29"/>
    </location>
</feature>
<dbReference type="NCBIfam" id="TIGR00077">
    <property type="entry name" value="lspA"/>
    <property type="match status" value="1"/>
</dbReference>
<evidence type="ECO:0000256" key="8">
    <source>
        <dbReference type="ARBA" id="ARBA00023136"/>
    </source>
</evidence>
<dbReference type="EMBL" id="ACGK02000001">
    <property type="protein sequence ID" value="EGF23694.1"/>
    <property type="molecule type" value="Genomic_DNA"/>
</dbReference>
<keyword evidence="2 9" id="KW-1003">Cell membrane</keyword>
<comment type="function">
    <text evidence="9 10">This protein specifically catalyzes the removal of signal peptides from prolipoproteins.</text>
</comment>
<keyword evidence="6 9" id="KW-0378">Hydrolase</keyword>
<feature type="active site" evidence="9">
    <location>
        <position position="142"/>
    </location>
</feature>
<feature type="transmembrane region" description="Helical" evidence="9">
    <location>
        <begin position="75"/>
        <end position="92"/>
    </location>
</feature>
<evidence type="ECO:0000313" key="13">
    <source>
        <dbReference type="Proteomes" id="UP000005947"/>
    </source>
</evidence>
<organism evidence="12 13">
    <name type="scientific">Fannyhessea vaginae DSM 15829</name>
    <dbReference type="NCBI Taxonomy" id="525256"/>
    <lineage>
        <taxon>Bacteria</taxon>
        <taxon>Bacillati</taxon>
        <taxon>Actinomycetota</taxon>
        <taxon>Coriobacteriia</taxon>
        <taxon>Coriobacteriales</taxon>
        <taxon>Atopobiaceae</taxon>
        <taxon>Fannyhessea</taxon>
    </lineage>
</organism>
<feature type="transmembrane region" description="Helical" evidence="9">
    <location>
        <begin position="104"/>
        <end position="121"/>
    </location>
</feature>
<evidence type="ECO:0000256" key="3">
    <source>
        <dbReference type="ARBA" id="ARBA00022670"/>
    </source>
</evidence>
<dbReference type="EC" id="3.4.23.36" evidence="9"/>
<feature type="transmembrane region" description="Helical" evidence="9">
    <location>
        <begin position="133"/>
        <end position="158"/>
    </location>
</feature>
<proteinExistence type="inferred from homology"/>
<protein>
    <recommendedName>
        <fullName evidence="9">Lipoprotein signal peptidase</fullName>
        <ecNumber evidence="9">3.4.23.36</ecNumber>
    </recommendedName>
    <alternativeName>
        <fullName evidence="9">Prolipoprotein signal peptidase</fullName>
    </alternativeName>
    <alternativeName>
        <fullName evidence="9">Signal peptidase II</fullName>
        <shortName evidence="9">SPase II</shortName>
    </alternativeName>
</protein>
<dbReference type="PANTHER" id="PTHR33695:SF1">
    <property type="entry name" value="LIPOPROTEIN SIGNAL PEPTIDASE"/>
    <property type="match status" value="1"/>
</dbReference>
<comment type="similarity">
    <text evidence="1 9 11">Belongs to the peptidase A8 family.</text>
</comment>
<evidence type="ECO:0000256" key="4">
    <source>
        <dbReference type="ARBA" id="ARBA00022692"/>
    </source>
</evidence>
<dbReference type="GeneID" id="93210241"/>
<comment type="caution">
    <text evidence="12">The sequence shown here is derived from an EMBL/GenBank/DDBJ whole genome shotgun (WGS) entry which is preliminary data.</text>
</comment>
<evidence type="ECO:0000256" key="2">
    <source>
        <dbReference type="ARBA" id="ARBA00022475"/>
    </source>
</evidence>
<dbReference type="AlphaFoldDB" id="F1T4Q0"/>
<keyword evidence="3 9" id="KW-0645">Protease</keyword>
<dbReference type="GO" id="GO:0006508">
    <property type="term" value="P:proteolysis"/>
    <property type="evidence" value="ECO:0007669"/>
    <property type="project" value="UniProtKB-KW"/>
</dbReference>
<keyword evidence="8 9" id="KW-0472">Membrane</keyword>
<dbReference type="eggNOG" id="COG0597">
    <property type="taxonomic scope" value="Bacteria"/>
</dbReference>
<evidence type="ECO:0000256" key="11">
    <source>
        <dbReference type="RuleBase" id="RU004181"/>
    </source>
</evidence>